<accession>A0AAW8YFU8</accession>
<reference evidence="3" key="2">
    <citation type="submission" date="2023-10" db="EMBL/GenBank/DDBJ databases">
        <authorList>
            <person name="Khurajog B."/>
        </authorList>
    </citation>
    <scope>NUCLEOTIDE SEQUENCE</scope>
    <source>
        <strain evidence="3">BF9</strain>
    </source>
</reference>
<gene>
    <name evidence="3" type="ORF">R0G89_04655</name>
</gene>
<protein>
    <submittedName>
        <fullName evidence="3">Aryl-sulfate sulfotransferase</fullName>
    </submittedName>
</protein>
<dbReference type="AlphaFoldDB" id="A0AAW8YFU8"/>
<dbReference type="RefSeq" id="WP_248003897.1">
    <property type="nucleotide sequence ID" value="NZ_CP096031.1"/>
</dbReference>
<dbReference type="EMBL" id="JAWJAV010000002">
    <property type="protein sequence ID" value="MDV2621022.1"/>
    <property type="molecule type" value="Genomic_DNA"/>
</dbReference>
<proteinExistence type="predicted"/>
<dbReference type="PANTHER" id="PTHR35340:SF10">
    <property type="entry name" value="CYTOPLASMIC PROTEIN"/>
    <property type="match status" value="1"/>
</dbReference>
<keyword evidence="1" id="KW-0732">Signal</keyword>
<sequence>MKKIRGWLIFAAALMVALVAVAGWEYTAHSKSDLLSEEQIIKNLGTKLVTENSTTALTKKYAKIVKDGDYDLKNPYIKVNPYKTSPLTALVYFKTPKKAQVSYTIEGKSDKTSITNSVKGYQTKHQLPIVGLYADYENTVKITVKYQSGKKETKTIKIKTGKLPKYLDQNDVKVTKNDKSKMQIGDNELTLVDRTAKQVYAMDADGQIRWYSTNWNQHMFEQLKNGHIMVLNKSSENGKYNLLAETDYLGRIYRQYSFDGTLGGNLSHEVTVIHHDIAELPNGNLLLTVSDGSKYTEDTVVELNRKTGKIVRVLDFKQILPASMYQDSKQKASDGNIGTDWLHINALDYNSKTGKLLVSARNQDLVMQLDYATGKIEWLFSGKDKNSWPAKYRDKVLSPTGNTKITGGQHGVYLLDQKGNQETIMLYDNNIAVKNGDQKTSGKYSAATVYQIDQQKKTVTQQWSYGKSLGQANFTPIIGYAQRLANGNTLINFGYKNDGKESNVIEVDADGNQVFNATLSNNPADKTYAYRAYRIQFYPENYHFDVTK</sequence>
<organism evidence="3 4">
    <name type="scientific">Pediococcus acidilactici</name>
    <dbReference type="NCBI Taxonomy" id="1254"/>
    <lineage>
        <taxon>Bacteria</taxon>
        <taxon>Bacillati</taxon>
        <taxon>Bacillota</taxon>
        <taxon>Bacilli</taxon>
        <taxon>Lactobacillales</taxon>
        <taxon>Lactobacillaceae</taxon>
        <taxon>Pediococcus</taxon>
        <taxon>Pediococcus acidilactici group</taxon>
    </lineage>
</organism>
<dbReference type="Pfam" id="PF05935">
    <property type="entry name" value="Arylsulfotrans"/>
    <property type="match status" value="1"/>
</dbReference>
<evidence type="ECO:0000313" key="4">
    <source>
        <dbReference type="Proteomes" id="UP001280897"/>
    </source>
</evidence>
<name>A0AAW8YFU8_PEDAC</name>
<dbReference type="SUPFAM" id="SSF50998">
    <property type="entry name" value="Quinoprotein alcohol dehydrogenase-like"/>
    <property type="match status" value="1"/>
</dbReference>
<dbReference type="Proteomes" id="UP001280897">
    <property type="component" value="Unassembled WGS sequence"/>
</dbReference>
<dbReference type="Pfam" id="PF17425">
    <property type="entry name" value="Arylsulfotran_N"/>
    <property type="match status" value="1"/>
</dbReference>
<evidence type="ECO:0000313" key="3">
    <source>
        <dbReference type="EMBL" id="MDV2621022.1"/>
    </source>
</evidence>
<dbReference type="InterPro" id="IPR010262">
    <property type="entry name" value="Arylsulfotransferase_bact"/>
</dbReference>
<dbReference type="InterPro" id="IPR011047">
    <property type="entry name" value="Quinoprotein_ADH-like_sf"/>
</dbReference>
<feature type="signal peptide" evidence="1">
    <location>
        <begin position="1"/>
        <end position="22"/>
    </location>
</feature>
<evidence type="ECO:0000259" key="2">
    <source>
        <dbReference type="Pfam" id="PF17425"/>
    </source>
</evidence>
<dbReference type="PANTHER" id="PTHR35340">
    <property type="entry name" value="PQQ ENZYME REPEAT PROTEIN-RELATED"/>
    <property type="match status" value="1"/>
</dbReference>
<dbReference type="InterPro" id="IPR053143">
    <property type="entry name" value="Arylsulfate_ST"/>
</dbReference>
<dbReference type="Gene3D" id="2.60.40.3100">
    <property type="entry name" value="Arylsulphate sulphotransferase monomer, N-terminal domain"/>
    <property type="match status" value="1"/>
</dbReference>
<evidence type="ECO:0000256" key="1">
    <source>
        <dbReference type="SAM" id="SignalP"/>
    </source>
</evidence>
<feature type="chain" id="PRO_5043342406" evidence="1">
    <location>
        <begin position="23"/>
        <end position="548"/>
    </location>
</feature>
<dbReference type="InterPro" id="IPR035391">
    <property type="entry name" value="Arylsulfotran_N"/>
</dbReference>
<comment type="caution">
    <text evidence="3">The sequence shown here is derived from an EMBL/GenBank/DDBJ whole genome shotgun (WGS) entry which is preliminary data.</text>
</comment>
<dbReference type="InterPro" id="IPR038477">
    <property type="entry name" value="ASST_N_sf"/>
</dbReference>
<reference evidence="3" key="1">
    <citation type="journal article" date="2023" name="PeerJ">
        <title>Selection and evaluation of lactic acid bacteria from chicken feces in Thailand as potential probiotics.</title>
        <authorList>
            <person name="Khurajog B."/>
            <person name="Disastra Y."/>
            <person name="Lawwyne L.D."/>
            <person name="Sirichokchatchawan W."/>
            <person name="Niyomtham W."/>
            <person name="Yindee J."/>
            <person name="Hampson D.J."/>
            <person name="Prapasarakul N."/>
        </authorList>
    </citation>
    <scope>NUCLEOTIDE SEQUENCE</scope>
    <source>
        <strain evidence="3">BF9</strain>
    </source>
</reference>
<feature type="domain" description="Arylsulfotransferase N-terminal" evidence="2">
    <location>
        <begin position="77"/>
        <end position="161"/>
    </location>
</feature>
<dbReference type="GO" id="GO:0004062">
    <property type="term" value="F:aryl sulfotransferase activity"/>
    <property type="evidence" value="ECO:0007669"/>
    <property type="project" value="InterPro"/>
</dbReference>